<feature type="transmembrane region" description="Helical" evidence="7">
    <location>
        <begin position="42"/>
        <end position="62"/>
    </location>
</feature>
<dbReference type="InterPro" id="IPR036640">
    <property type="entry name" value="ABC1_TM_sf"/>
</dbReference>
<comment type="caution">
    <text evidence="10">The sequence shown here is derived from an EMBL/GenBank/DDBJ whole genome shotgun (WGS) entry which is preliminary data.</text>
</comment>
<keyword evidence="6 7" id="KW-0472">Membrane</keyword>
<evidence type="ECO:0000256" key="3">
    <source>
        <dbReference type="ARBA" id="ARBA00022741"/>
    </source>
</evidence>
<keyword evidence="11" id="KW-1185">Reference proteome</keyword>
<evidence type="ECO:0000259" key="8">
    <source>
        <dbReference type="PROSITE" id="PS50893"/>
    </source>
</evidence>
<name>A0A7Y0E3M6_9PROT</name>
<dbReference type="PANTHER" id="PTHR24221:SF654">
    <property type="entry name" value="ATP-BINDING CASSETTE SUB-FAMILY B MEMBER 6"/>
    <property type="match status" value="1"/>
</dbReference>
<keyword evidence="5 7" id="KW-1133">Transmembrane helix</keyword>
<dbReference type="InterPro" id="IPR027417">
    <property type="entry name" value="P-loop_NTPase"/>
</dbReference>
<dbReference type="PROSITE" id="PS50893">
    <property type="entry name" value="ABC_TRANSPORTER_2"/>
    <property type="match status" value="1"/>
</dbReference>
<comment type="subcellular location">
    <subcellularLocation>
        <location evidence="1">Cell membrane</location>
        <topology evidence="1">Multi-pass membrane protein</topology>
    </subcellularLocation>
</comment>
<dbReference type="EMBL" id="JABBNT010000008">
    <property type="protein sequence ID" value="NMM46662.1"/>
    <property type="molecule type" value="Genomic_DNA"/>
</dbReference>
<feature type="transmembrane region" description="Helical" evidence="7">
    <location>
        <begin position="139"/>
        <end position="159"/>
    </location>
</feature>
<dbReference type="PANTHER" id="PTHR24221">
    <property type="entry name" value="ATP-BINDING CASSETTE SUB-FAMILY B"/>
    <property type="match status" value="1"/>
</dbReference>
<evidence type="ECO:0000259" key="9">
    <source>
        <dbReference type="PROSITE" id="PS50929"/>
    </source>
</evidence>
<dbReference type="Proteomes" id="UP000539372">
    <property type="component" value="Unassembled WGS sequence"/>
</dbReference>
<dbReference type="InterPro" id="IPR003439">
    <property type="entry name" value="ABC_transporter-like_ATP-bd"/>
</dbReference>
<dbReference type="SMART" id="SM00382">
    <property type="entry name" value="AAA"/>
    <property type="match status" value="1"/>
</dbReference>
<dbReference type="GO" id="GO:0016887">
    <property type="term" value="F:ATP hydrolysis activity"/>
    <property type="evidence" value="ECO:0007669"/>
    <property type="project" value="InterPro"/>
</dbReference>
<feature type="domain" description="ABC transmembrane type-1" evidence="9">
    <location>
        <begin position="25"/>
        <end position="309"/>
    </location>
</feature>
<dbReference type="AlphaFoldDB" id="A0A7Y0E3M6"/>
<organism evidence="10 11">
    <name type="scientific">Pacificispira spongiicola</name>
    <dbReference type="NCBI Taxonomy" id="2729598"/>
    <lineage>
        <taxon>Bacteria</taxon>
        <taxon>Pseudomonadati</taxon>
        <taxon>Pseudomonadota</taxon>
        <taxon>Alphaproteobacteria</taxon>
        <taxon>Rhodospirillales</taxon>
        <taxon>Rhodospirillaceae</taxon>
        <taxon>Pacificispira</taxon>
    </lineage>
</organism>
<keyword evidence="2 7" id="KW-0812">Transmembrane</keyword>
<evidence type="ECO:0000256" key="1">
    <source>
        <dbReference type="ARBA" id="ARBA00004651"/>
    </source>
</evidence>
<dbReference type="Pfam" id="PF00005">
    <property type="entry name" value="ABC_tran"/>
    <property type="match status" value="1"/>
</dbReference>
<accession>A0A7Y0E3M6</accession>
<feature type="transmembrane region" description="Helical" evidence="7">
    <location>
        <begin position="7"/>
        <end position="36"/>
    </location>
</feature>
<protein>
    <submittedName>
        <fullName evidence="10">ATP-binding cassette domain-containing protein</fullName>
    </submittedName>
</protein>
<dbReference type="Gene3D" id="1.20.1560.10">
    <property type="entry name" value="ABC transporter type 1, transmembrane domain"/>
    <property type="match status" value="1"/>
</dbReference>
<keyword evidence="4 10" id="KW-0067">ATP-binding</keyword>
<dbReference type="SUPFAM" id="SSF52540">
    <property type="entry name" value="P-loop containing nucleoside triphosphate hydrolases"/>
    <property type="match status" value="1"/>
</dbReference>
<dbReference type="GO" id="GO:0140359">
    <property type="term" value="F:ABC-type transporter activity"/>
    <property type="evidence" value="ECO:0007669"/>
    <property type="project" value="InterPro"/>
</dbReference>
<evidence type="ECO:0000313" key="10">
    <source>
        <dbReference type="EMBL" id="NMM46662.1"/>
    </source>
</evidence>
<proteinExistence type="predicted"/>
<dbReference type="RefSeq" id="WP_169627058.1">
    <property type="nucleotide sequence ID" value="NZ_JABBNT010000008.1"/>
</dbReference>
<sequence length="534" mass="56082">MTALLRILRLLIVASPWSMARGAMLAVLVLLMGAALLGLSGWFITATGLAGLAGIGIAFDVFRPSAGVRLLALGRAAARYGERLLTHDATLRALAALRVDLLKRVARRDGRQLQNLRGEAALTRIVADVDALDGVILRLFLPVLAAVVTHAVAFAALWWLAGAPVALSVLVGYVPAGLIILIALGWRSLSPSRTAEDEAQRLRRGVIDLIRDREASILTGSLAAGEEALLQTDRTARAAIRRLDVQERRAGLILAVAGSVALALALLAGDWVLSRGSVDAASAAIGVFVALALGEAFIPLRRGVTEIGRIIPAAERVLSEAEPAPVPSKEGRCEDATVLSLRVGDKHLSLNTGQAAVLTGASGIGKTTLLLRIAGLSTLSDARISILGRDPSHWAEADLRDAVTMVPQRSVLIAGTVRDNLALTGITDERAMWAALDAVALAETIRHRDGLDTLLGEGGSGLSGGETRRMALARAVLRRPKLLLLDEPTEGLDTETAAKVLAGIRAALPDTAILAALHRDVAHPLFGARVSLEL</sequence>
<dbReference type="SUPFAM" id="SSF90123">
    <property type="entry name" value="ABC transporter transmembrane region"/>
    <property type="match status" value="1"/>
</dbReference>
<reference evidence="10 11" key="1">
    <citation type="submission" date="2020-04" db="EMBL/GenBank/DDBJ databases">
        <title>Rhodospirillaceae bacterium KN72 isolated from deep sea.</title>
        <authorList>
            <person name="Zhang D.-C."/>
        </authorList>
    </citation>
    <scope>NUCLEOTIDE SEQUENCE [LARGE SCALE GENOMIC DNA]</scope>
    <source>
        <strain evidence="10 11">KN72</strain>
    </source>
</reference>
<feature type="transmembrane region" description="Helical" evidence="7">
    <location>
        <begin position="280"/>
        <end position="300"/>
    </location>
</feature>
<evidence type="ECO:0000256" key="2">
    <source>
        <dbReference type="ARBA" id="ARBA00022692"/>
    </source>
</evidence>
<feature type="domain" description="ABC transporter" evidence="8">
    <location>
        <begin position="326"/>
        <end position="534"/>
    </location>
</feature>
<evidence type="ECO:0000256" key="5">
    <source>
        <dbReference type="ARBA" id="ARBA00022989"/>
    </source>
</evidence>
<feature type="transmembrane region" description="Helical" evidence="7">
    <location>
        <begin position="250"/>
        <end position="268"/>
    </location>
</feature>
<feature type="transmembrane region" description="Helical" evidence="7">
    <location>
        <begin position="165"/>
        <end position="186"/>
    </location>
</feature>
<gene>
    <name evidence="10" type="ORF">HH303_19385</name>
</gene>
<evidence type="ECO:0000256" key="7">
    <source>
        <dbReference type="SAM" id="Phobius"/>
    </source>
</evidence>
<dbReference type="GO" id="GO:0005886">
    <property type="term" value="C:plasma membrane"/>
    <property type="evidence" value="ECO:0007669"/>
    <property type="project" value="UniProtKB-SubCell"/>
</dbReference>
<dbReference type="InterPro" id="IPR003593">
    <property type="entry name" value="AAA+_ATPase"/>
</dbReference>
<dbReference type="PROSITE" id="PS50929">
    <property type="entry name" value="ABC_TM1F"/>
    <property type="match status" value="1"/>
</dbReference>
<dbReference type="Gene3D" id="3.40.50.300">
    <property type="entry name" value="P-loop containing nucleotide triphosphate hydrolases"/>
    <property type="match status" value="1"/>
</dbReference>
<evidence type="ECO:0000313" key="11">
    <source>
        <dbReference type="Proteomes" id="UP000539372"/>
    </source>
</evidence>
<evidence type="ECO:0000256" key="6">
    <source>
        <dbReference type="ARBA" id="ARBA00023136"/>
    </source>
</evidence>
<evidence type="ECO:0000256" key="4">
    <source>
        <dbReference type="ARBA" id="ARBA00022840"/>
    </source>
</evidence>
<dbReference type="InterPro" id="IPR011527">
    <property type="entry name" value="ABC1_TM_dom"/>
</dbReference>
<dbReference type="InterPro" id="IPR039421">
    <property type="entry name" value="Type_1_exporter"/>
</dbReference>
<dbReference type="GO" id="GO:0005524">
    <property type="term" value="F:ATP binding"/>
    <property type="evidence" value="ECO:0007669"/>
    <property type="project" value="UniProtKB-KW"/>
</dbReference>
<keyword evidence="3" id="KW-0547">Nucleotide-binding</keyword>
<dbReference type="GO" id="GO:0034040">
    <property type="term" value="F:ATPase-coupled lipid transmembrane transporter activity"/>
    <property type="evidence" value="ECO:0007669"/>
    <property type="project" value="TreeGrafter"/>
</dbReference>